<dbReference type="PROSITE" id="PS50181">
    <property type="entry name" value="FBOX"/>
    <property type="match status" value="1"/>
</dbReference>
<dbReference type="Gene3D" id="1.20.1280.50">
    <property type="match status" value="1"/>
</dbReference>
<dbReference type="InterPro" id="IPR001810">
    <property type="entry name" value="F-box_dom"/>
</dbReference>
<dbReference type="InterPro" id="IPR017451">
    <property type="entry name" value="F-box-assoc_interact_dom"/>
</dbReference>
<dbReference type="STRING" id="218851.A0A2G5F7H3"/>
<dbReference type="InterPro" id="IPR013187">
    <property type="entry name" value="F-box-assoc_dom_typ3"/>
</dbReference>
<gene>
    <name evidence="3" type="ORF">AQUCO_00201335v1</name>
</gene>
<feature type="compositionally biased region" description="Low complexity" evidence="1">
    <location>
        <begin position="16"/>
        <end position="33"/>
    </location>
</feature>
<dbReference type="SUPFAM" id="SSF81383">
    <property type="entry name" value="F-box domain"/>
    <property type="match status" value="1"/>
</dbReference>
<evidence type="ECO:0000259" key="2">
    <source>
        <dbReference type="PROSITE" id="PS50181"/>
    </source>
</evidence>
<dbReference type="AlphaFoldDB" id="A0A2G5F7H3"/>
<dbReference type="PANTHER" id="PTHR31672:SF13">
    <property type="entry name" value="F-BOX PROTEIN CPR30-LIKE"/>
    <property type="match status" value="1"/>
</dbReference>
<protein>
    <recommendedName>
        <fullName evidence="2">F-box domain-containing protein</fullName>
    </recommendedName>
</protein>
<dbReference type="Proteomes" id="UP000230069">
    <property type="component" value="Unassembled WGS sequence"/>
</dbReference>
<proteinExistence type="predicted"/>
<dbReference type="FunCoup" id="A0A2G5F7H3">
    <property type="interactions" value="424"/>
</dbReference>
<feature type="domain" description="F-box" evidence="2">
    <location>
        <begin position="121"/>
        <end position="167"/>
    </location>
</feature>
<dbReference type="InterPro" id="IPR036047">
    <property type="entry name" value="F-box-like_dom_sf"/>
</dbReference>
<feature type="region of interest" description="Disordered" evidence="1">
    <location>
        <begin position="1"/>
        <end position="35"/>
    </location>
</feature>
<dbReference type="OrthoDB" id="816164at2759"/>
<evidence type="ECO:0000313" key="4">
    <source>
        <dbReference type="Proteomes" id="UP000230069"/>
    </source>
</evidence>
<dbReference type="EMBL" id="KZ305019">
    <property type="protein sequence ID" value="PIA63944.1"/>
    <property type="molecule type" value="Genomic_DNA"/>
</dbReference>
<dbReference type="Pfam" id="PF00646">
    <property type="entry name" value="F-box"/>
    <property type="match status" value="1"/>
</dbReference>
<name>A0A2G5F7H3_AQUCA</name>
<evidence type="ECO:0000313" key="3">
    <source>
        <dbReference type="EMBL" id="PIA63944.1"/>
    </source>
</evidence>
<dbReference type="Pfam" id="PF08268">
    <property type="entry name" value="FBA_3"/>
    <property type="match status" value="1"/>
</dbReference>
<accession>A0A2G5F7H3</accession>
<feature type="compositionally biased region" description="Basic residues" evidence="1">
    <location>
        <begin position="1"/>
        <end position="15"/>
    </location>
</feature>
<dbReference type="PANTHER" id="PTHR31672">
    <property type="entry name" value="BNACNNG10540D PROTEIN"/>
    <property type="match status" value="1"/>
</dbReference>
<evidence type="ECO:0000256" key="1">
    <source>
        <dbReference type="SAM" id="MobiDB-lite"/>
    </source>
</evidence>
<organism evidence="3 4">
    <name type="scientific">Aquilegia coerulea</name>
    <name type="common">Rocky mountain columbine</name>
    <dbReference type="NCBI Taxonomy" id="218851"/>
    <lineage>
        <taxon>Eukaryota</taxon>
        <taxon>Viridiplantae</taxon>
        <taxon>Streptophyta</taxon>
        <taxon>Embryophyta</taxon>
        <taxon>Tracheophyta</taxon>
        <taxon>Spermatophyta</taxon>
        <taxon>Magnoliopsida</taxon>
        <taxon>Ranunculales</taxon>
        <taxon>Ranunculaceae</taxon>
        <taxon>Thalictroideae</taxon>
        <taxon>Aquilegia</taxon>
    </lineage>
</organism>
<dbReference type="InParanoid" id="A0A2G5F7H3"/>
<dbReference type="SMART" id="SM00256">
    <property type="entry name" value="FBOX"/>
    <property type="match status" value="1"/>
</dbReference>
<reference evidence="3 4" key="1">
    <citation type="submission" date="2017-09" db="EMBL/GenBank/DDBJ databases">
        <title>WGS assembly of Aquilegia coerulea Goldsmith.</title>
        <authorList>
            <person name="Hodges S."/>
            <person name="Kramer E."/>
            <person name="Nordborg M."/>
            <person name="Tomkins J."/>
            <person name="Borevitz J."/>
            <person name="Derieg N."/>
            <person name="Yan J."/>
            <person name="Mihaltcheva S."/>
            <person name="Hayes R.D."/>
            <person name="Rokhsar D."/>
        </authorList>
    </citation>
    <scope>NUCLEOTIDE SEQUENCE [LARGE SCALE GENOMIC DNA]</scope>
    <source>
        <strain evidence="4">cv. Goldsmith</strain>
    </source>
</reference>
<sequence length="555" mass="63424">MPPKKNQRKSKKKTITKSNQHPSSSSSHNNITINPPPSFFQFHDDDLPFDSDDDLPFDFSDYYDYGNYDCQDYDDFTNPFDPSYDIASIIKEVVENKPPFALKVMVEDLDVFVRDGGSRASDALLKLPLDIFMDIITRISIQPLAVCRCVCKTWLTIIHHPRFTKTHHAKATQQLCNSTTSLLFHMSLSHLDELKASGNSKEGCSEVLLVEYDNDSGIEKGVFVNPLFMPPKVDLNRPDLENFEVVGSCNGLLCLAQPYYNDPIYICNPIIGEYMTLPKSWENRQFEIISGFGYDEVANEYKVIRMISTSVPSNFNLVVEVYTLGSGKWRKVGKFPYPNGKRSSQVFVKGALHWMVGDYGESNSELITAFDMGREEFQVVPLPPDFTTNTLDCQSSELSIGELGGQLCLFAYSVDNQFEVWVMKDYGVKDSWTKEYIISRKVPGFSKMRFKPVTIMKNGNILLVINKQALVYYDSKRKRFRKVKHELPPRFDLITHVGSLISLKDFALPTNTSQHSINSGRWYGLMKSITDSYPEFDLEGLKLMEQLKRLWSENH</sequence>
<dbReference type="NCBIfam" id="TIGR01640">
    <property type="entry name" value="F_box_assoc_1"/>
    <property type="match status" value="1"/>
</dbReference>
<keyword evidence="4" id="KW-1185">Reference proteome</keyword>
<dbReference type="InterPro" id="IPR050796">
    <property type="entry name" value="SCF_F-box_component"/>
</dbReference>